<keyword evidence="1" id="KW-0805">Transcription regulation</keyword>
<comment type="caution">
    <text evidence="5">The sequence shown here is derived from an EMBL/GenBank/DDBJ whole genome shotgun (WGS) entry which is preliminary data.</text>
</comment>
<dbReference type="InterPro" id="IPR000843">
    <property type="entry name" value="HTH_LacI"/>
</dbReference>
<organism evidence="5 6">
    <name type="scientific">Carboxylicivirga marina</name>
    <dbReference type="NCBI Taxonomy" id="2800988"/>
    <lineage>
        <taxon>Bacteria</taxon>
        <taxon>Pseudomonadati</taxon>
        <taxon>Bacteroidota</taxon>
        <taxon>Bacteroidia</taxon>
        <taxon>Marinilabiliales</taxon>
        <taxon>Marinilabiliaceae</taxon>
        <taxon>Carboxylicivirga</taxon>
    </lineage>
</organism>
<dbReference type="SUPFAM" id="SSF47413">
    <property type="entry name" value="lambda repressor-like DNA-binding domains"/>
    <property type="match status" value="1"/>
</dbReference>
<evidence type="ECO:0000256" key="3">
    <source>
        <dbReference type="ARBA" id="ARBA00023163"/>
    </source>
</evidence>
<reference evidence="5 6" key="1">
    <citation type="submission" date="2021-01" db="EMBL/GenBank/DDBJ databases">
        <title>Carboxyliciviraga sp.nov., isolated from coastal sediments.</title>
        <authorList>
            <person name="Lu D."/>
            <person name="Zhang T."/>
        </authorList>
    </citation>
    <scope>NUCLEOTIDE SEQUENCE [LARGE SCALE GENOMIC DNA]</scope>
    <source>
        <strain evidence="5 6">N1Y132</strain>
    </source>
</reference>
<evidence type="ECO:0000259" key="4">
    <source>
        <dbReference type="PROSITE" id="PS50932"/>
    </source>
</evidence>
<name>A0ABS1HF22_9BACT</name>
<dbReference type="InterPro" id="IPR025997">
    <property type="entry name" value="SBP_2_dom"/>
</dbReference>
<dbReference type="PROSITE" id="PS50932">
    <property type="entry name" value="HTH_LACI_2"/>
    <property type="match status" value="1"/>
</dbReference>
<dbReference type="EMBL" id="JAENRR010000003">
    <property type="protein sequence ID" value="MBK3516075.1"/>
    <property type="molecule type" value="Genomic_DNA"/>
</dbReference>
<dbReference type="SUPFAM" id="SSF53822">
    <property type="entry name" value="Periplasmic binding protein-like I"/>
    <property type="match status" value="1"/>
</dbReference>
<gene>
    <name evidence="5" type="ORF">JIV24_01900</name>
</gene>
<dbReference type="SMART" id="SM00354">
    <property type="entry name" value="HTH_LACI"/>
    <property type="match status" value="1"/>
</dbReference>
<keyword evidence="2 5" id="KW-0238">DNA-binding</keyword>
<dbReference type="PANTHER" id="PTHR30146">
    <property type="entry name" value="LACI-RELATED TRANSCRIPTIONAL REPRESSOR"/>
    <property type="match status" value="1"/>
</dbReference>
<dbReference type="Proteomes" id="UP000605676">
    <property type="component" value="Unassembled WGS sequence"/>
</dbReference>
<dbReference type="PANTHER" id="PTHR30146:SF144">
    <property type="entry name" value="LACI-FAMILY TRANSCRIPTION REGULATOR"/>
    <property type="match status" value="1"/>
</dbReference>
<proteinExistence type="predicted"/>
<dbReference type="CDD" id="cd01392">
    <property type="entry name" value="HTH_LacI"/>
    <property type="match status" value="1"/>
</dbReference>
<evidence type="ECO:0000313" key="5">
    <source>
        <dbReference type="EMBL" id="MBK3516075.1"/>
    </source>
</evidence>
<dbReference type="GO" id="GO:0003677">
    <property type="term" value="F:DNA binding"/>
    <property type="evidence" value="ECO:0007669"/>
    <property type="project" value="UniProtKB-KW"/>
</dbReference>
<dbReference type="InterPro" id="IPR010982">
    <property type="entry name" value="Lambda_DNA-bd_dom_sf"/>
</dbReference>
<dbReference type="Pfam" id="PF13407">
    <property type="entry name" value="Peripla_BP_4"/>
    <property type="match status" value="1"/>
</dbReference>
<dbReference type="InterPro" id="IPR028082">
    <property type="entry name" value="Peripla_BP_I"/>
</dbReference>
<keyword evidence="3" id="KW-0804">Transcription</keyword>
<sequence>MKIRIVDIAKKAEVSAGTVDRYIHQRGKVSKKAAEKIQKAVKELGYEPDIMARNLALKKELKIICLLPDPKETKYWERPDAGIDKAIKELSSFKVLIEKIYFAPRVNAFNEACDHAIESKADGIIYVPIFFEESTLFAEKLIKLEIPFIHINIHHSEASPLSFIGQNAYDAGKVAASLCRMALRNNQEILITYISKEQQEYSHHHARIEGFVEFFENQNTQPTVHHLNLKVDEKDSIHENLLANFLSEHQNIKAIYVPNSRAYSIASILKKSKNTDKMIIGFDTLDANIQYMKEGVIDILIGQQSKSQGYNAIVLMFNAIFRKEKIAKTNHIPIDILNKENIDYYEGLMR</sequence>
<dbReference type="Pfam" id="PF00356">
    <property type="entry name" value="LacI"/>
    <property type="match status" value="1"/>
</dbReference>
<evidence type="ECO:0000256" key="1">
    <source>
        <dbReference type="ARBA" id="ARBA00023015"/>
    </source>
</evidence>
<evidence type="ECO:0000313" key="6">
    <source>
        <dbReference type="Proteomes" id="UP000605676"/>
    </source>
</evidence>
<evidence type="ECO:0000256" key="2">
    <source>
        <dbReference type="ARBA" id="ARBA00023125"/>
    </source>
</evidence>
<feature type="domain" description="HTH lacI-type" evidence="4">
    <location>
        <begin position="3"/>
        <end position="57"/>
    </location>
</feature>
<accession>A0ABS1HF22</accession>
<protein>
    <submittedName>
        <fullName evidence="5">LacI family DNA-binding transcriptional regulator</fullName>
    </submittedName>
</protein>
<dbReference type="PROSITE" id="PS00356">
    <property type="entry name" value="HTH_LACI_1"/>
    <property type="match status" value="1"/>
</dbReference>
<dbReference type="Gene3D" id="1.10.260.40">
    <property type="entry name" value="lambda repressor-like DNA-binding domains"/>
    <property type="match status" value="1"/>
</dbReference>
<dbReference type="Gene3D" id="3.40.50.2300">
    <property type="match status" value="2"/>
</dbReference>
<dbReference type="RefSeq" id="WP_200463308.1">
    <property type="nucleotide sequence ID" value="NZ_JAENRR010000003.1"/>
</dbReference>
<keyword evidence="6" id="KW-1185">Reference proteome</keyword>